<keyword evidence="2" id="KW-1185">Reference proteome</keyword>
<organism evidence="1 2">
    <name type="scientific">Clonostachys byssicola</name>
    <dbReference type="NCBI Taxonomy" id="160290"/>
    <lineage>
        <taxon>Eukaryota</taxon>
        <taxon>Fungi</taxon>
        <taxon>Dikarya</taxon>
        <taxon>Ascomycota</taxon>
        <taxon>Pezizomycotina</taxon>
        <taxon>Sordariomycetes</taxon>
        <taxon>Hypocreomycetidae</taxon>
        <taxon>Hypocreales</taxon>
        <taxon>Bionectriaceae</taxon>
        <taxon>Clonostachys</taxon>
    </lineage>
</organism>
<dbReference type="EMBL" id="CABFNO020001379">
    <property type="protein sequence ID" value="CAG9983956.1"/>
    <property type="molecule type" value="Genomic_DNA"/>
</dbReference>
<name>A0A9N9UAK0_9HYPO</name>
<gene>
    <name evidence="1" type="ORF">CBYS24578_00008464</name>
</gene>
<evidence type="ECO:0000313" key="2">
    <source>
        <dbReference type="Proteomes" id="UP000754883"/>
    </source>
</evidence>
<dbReference type="OrthoDB" id="5427059at2759"/>
<comment type="caution">
    <text evidence="1">The sequence shown here is derived from an EMBL/GenBank/DDBJ whole genome shotgun (WGS) entry which is preliminary data.</text>
</comment>
<dbReference type="AlphaFoldDB" id="A0A9N9UAK0"/>
<reference evidence="1" key="1">
    <citation type="submission" date="2021-10" db="EMBL/GenBank/DDBJ databases">
        <authorList>
            <person name="Piombo E."/>
        </authorList>
    </citation>
    <scope>NUCLEOTIDE SEQUENCE</scope>
</reference>
<dbReference type="Proteomes" id="UP000754883">
    <property type="component" value="Unassembled WGS sequence"/>
</dbReference>
<evidence type="ECO:0000313" key="1">
    <source>
        <dbReference type="EMBL" id="CAG9983956.1"/>
    </source>
</evidence>
<proteinExistence type="predicted"/>
<accession>A0A9N9UAK0</accession>
<sequence length="439" mass="48878">MASTGAISRIPSDIIAHILSQLETIEDLTVTIRSHRIFLNAFNDGPYSIASAIVKSQIPSVAAPLLVALVESSRIAHRVDIDVFHEILDRLASAISSPSQTTSFFLSNLSLPELALCSRHYAAAESLAHDLAAEVKPIAIQKLDFGCSALPHLTSTEKARLVRAFLRYQLLCNLFCPPDSACPLSDDDDDDTFDELAWHDVEWGELPVDNYMEPDENLRLQGFLSQGLEFLSDVARADSHASRARLLRLDGYLSREFERLPSQQFYHRFPSQRLVVATGLSDLDTPLQDWTADQLGLLSQRGDGPRDSMGSTSYLLWLGANARRSSSGESSDMHEIDDDTNLWQLGYNVWDWEFPDSTPSTSVIRKACHEVRSMPPPFKPDMQFDDVILRSQRQRSDIYLAGGDGYWPMGGAIDFGGIQGLSPDKIADLLYKWGIDMDV</sequence>
<protein>
    <submittedName>
        <fullName evidence="1">Uncharacterized protein</fullName>
    </submittedName>
</protein>